<protein>
    <recommendedName>
        <fullName evidence="1">F-box domain-containing protein</fullName>
    </recommendedName>
</protein>
<evidence type="ECO:0000313" key="3">
    <source>
        <dbReference type="Proteomes" id="UP000799753"/>
    </source>
</evidence>
<dbReference type="InterPro" id="IPR036047">
    <property type="entry name" value="F-box-like_dom_sf"/>
</dbReference>
<accession>A0A6A6SID0</accession>
<organism evidence="2 3">
    <name type="scientific">Massarina eburnea CBS 473.64</name>
    <dbReference type="NCBI Taxonomy" id="1395130"/>
    <lineage>
        <taxon>Eukaryota</taxon>
        <taxon>Fungi</taxon>
        <taxon>Dikarya</taxon>
        <taxon>Ascomycota</taxon>
        <taxon>Pezizomycotina</taxon>
        <taxon>Dothideomycetes</taxon>
        <taxon>Pleosporomycetidae</taxon>
        <taxon>Pleosporales</taxon>
        <taxon>Massarineae</taxon>
        <taxon>Massarinaceae</taxon>
        <taxon>Massarina</taxon>
    </lineage>
</organism>
<name>A0A6A6SID0_9PLEO</name>
<dbReference type="Gene3D" id="1.20.1280.50">
    <property type="match status" value="1"/>
</dbReference>
<reference evidence="2" key="1">
    <citation type="journal article" date="2020" name="Stud. Mycol.">
        <title>101 Dothideomycetes genomes: a test case for predicting lifestyles and emergence of pathogens.</title>
        <authorList>
            <person name="Haridas S."/>
            <person name="Albert R."/>
            <person name="Binder M."/>
            <person name="Bloem J."/>
            <person name="Labutti K."/>
            <person name="Salamov A."/>
            <person name="Andreopoulos B."/>
            <person name="Baker S."/>
            <person name="Barry K."/>
            <person name="Bills G."/>
            <person name="Bluhm B."/>
            <person name="Cannon C."/>
            <person name="Castanera R."/>
            <person name="Culley D."/>
            <person name="Daum C."/>
            <person name="Ezra D."/>
            <person name="Gonzalez J."/>
            <person name="Henrissat B."/>
            <person name="Kuo A."/>
            <person name="Liang C."/>
            <person name="Lipzen A."/>
            <person name="Lutzoni F."/>
            <person name="Magnuson J."/>
            <person name="Mondo S."/>
            <person name="Nolan M."/>
            <person name="Ohm R."/>
            <person name="Pangilinan J."/>
            <person name="Park H.-J."/>
            <person name="Ramirez L."/>
            <person name="Alfaro M."/>
            <person name="Sun H."/>
            <person name="Tritt A."/>
            <person name="Yoshinaga Y."/>
            <person name="Zwiers L.-H."/>
            <person name="Turgeon B."/>
            <person name="Goodwin S."/>
            <person name="Spatafora J."/>
            <person name="Crous P."/>
            <person name="Grigoriev I."/>
        </authorList>
    </citation>
    <scope>NUCLEOTIDE SEQUENCE</scope>
    <source>
        <strain evidence="2">CBS 473.64</strain>
    </source>
</reference>
<dbReference type="Proteomes" id="UP000799753">
    <property type="component" value="Unassembled WGS sequence"/>
</dbReference>
<dbReference type="OrthoDB" id="3800738at2759"/>
<evidence type="ECO:0000259" key="1">
    <source>
        <dbReference type="Pfam" id="PF12937"/>
    </source>
</evidence>
<dbReference type="InterPro" id="IPR001810">
    <property type="entry name" value="F-box_dom"/>
</dbReference>
<dbReference type="AlphaFoldDB" id="A0A6A6SID0"/>
<feature type="domain" description="F-box" evidence="1">
    <location>
        <begin position="9"/>
        <end position="45"/>
    </location>
</feature>
<dbReference type="SUPFAM" id="SSF81383">
    <property type="entry name" value="F-box domain"/>
    <property type="match status" value="1"/>
</dbReference>
<dbReference type="CDD" id="cd09917">
    <property type="entry name" value="F-box_SF"/>
    <property type="match status" value="1"/>
</dbReference>
<dbReference type="EMBL" id="MU006776">
    <property type="protein sequence ID" value="KAF2646711.1"/>
    <property type="molecule type" value="Genomic_DNA"/>
</dbReference>
<gene>
    <name evidence="2" type="ORF">P280DRAFT_475553</name>
</gene>
<evidence type="ECO:0000313" key="2">
    <source>
        <dbReference type="EMBL" id="KAF2646711.1"/>
    </source>
</evidence>
<dbReference type="Pfam" id="PF12937">
    <property type="entry name" value="F-box-like"/>
    <property type="match status" value="1"/>
</dbReference>
<proteinExistence type="predicted"/>
<sequence>MASDVLSTTELLELILTHLPLPDILTSAQRVCRTWHSVISTSPTLQTMLFFRPVLSSFEASCPTTTTTTHPHPFVPAPNFTVNPFLATAFPFLLNPNKSIPVDEQNVWKKRIGLIGKEKHDVQGTVEDKPKALFFSEWAVAEKQGKGEKWRRKEASWRKMFVSRPVVKRVVVRETRSGMMQVVQETVLEFAGRGSEDADIEEVEEANVENSRCFDYGGGKGVLRKNDVGLRWGPLHDYFYSTHCTGDQASTVNISILPRWPVDWDHLLQDASTSFHDEKAVAWEIHDEKLDARYKGDRWRERGYEGGVTMFLGLGWGYTCDWEEEERWEEFRSEAWDGDEAVFGGLAQVAIHMWD</sequence>
<keyword evidence="3" id="KW-1185">Reference proteome</keyword>